<reference evidence="3 4" key="1">
    <citation type="submission" date="2019-05" db="EMBL/GenBank/DDBJ databases">
        <authorList>
            <person name="Zhou X."/>
        </authorList>
    </citation>
    <scope>NUCLEOTIDE SEQUENCE [LARGE SCALE GENOMIC DNA]</scope>
    <source>
        <strain evidence="3 4">DSM 432</strain>
    </source>
</reference>
<dbReference type="EMBL" id="VAUP01000002">
    <property type="protein sequence ID" value="TLX44887.1"/>
    <property type="molecule type" value="Genomic_DNA"/>
</dbReference>
<protein>
    <submittedName>
        <fullName evidence="3">Uncharacterized protein</fullName>
    </submittedName>
</protein>
<evidence type="ECO:0000313" key="4">
    <source>
        <dbReference type="Proteomes" id="UP000305131"/>
    </source>
</evidence>
<comment type="caution">
    <text evidence="3">The sequence shown here is derived from an EMBL/GenBank/DDBJ whole genome shotgun (WGS) entry which is preliminary data.</text>
</comment>
<dbReference type="AlphaFoldDB" id="A0A6C1KM83"/>
<feature type="region of interest" description="Disordered" evidence="1">
    <location>
        <begin position="65"/>
        <end position="104"/>
    </location>
</feature>
<dbReference type="OrthoDB" id="8456908at2"/>
<proteinExistence type="predicted"/>
<dbReference type="GeneID" id="95771880"/>
<name>A0A6C1KM83_XANAU</name>
<evidence type="ECO:0000313" key="3">
    <source>
        <dbReference type="EMBL" id="TLX44887.1"/>
    </source>
</evidence>
<gene>
    <name evidence="3" type="ORF">FBQ73_00185</name>
</gene>
<dbReference type="RefSeq" id="WP_138397514.1">
    <property type="nucleotide sequence ID" value="NZ_JBAFVI010000004.1"/>
</dbReference>
<evidence type="ECO:0000256" key="1">
    <source>
        <dbReference type="SAM" id="MobiDB-lite"/>
    </source>
</evidence>
<organism evidence="3 4">
    <name type="scientific">Xanthobacter autotrophicus</name>
    <dbReference type="NCBI Taxonomy" id="280"/>
    <lineage>
        <taxon>Bacteria</taxon>
        <taxon>Pseudomonadati</taxon>
        <taxon>Pseudomonadota</taxon>
        <taxon>Alphaproteobacteria</taxon>
        <taxon>Hyphomicrobiales</taxon>
        <taxon>Xanthobacteraceae</taxon>
        <taxon>Xanthobacter</taxon>
    </lineage>
</organism>
<feature type="chain" id="PRO_5025360049" evidence="2">
    <location>
        <begin position="38"/>
        <end position="104"/>
    </location>
</feature>
<dbReference type="Proteomes" id="UP000305131">
    <property type="component" value="Unassembled WGS sequence"/>
</dbReference>
<sequence length="104" mass="11379">MLNRPEQINLKFNIRGSIMTRCAIILGFVLFPLAASAAPYPSTLSAEEQERHEFYDVQQESYPGGRVSVPAGGSPKAQIMRPQVPAPGTFVPTPSPWLNDRAVP</sequence>
<feature type="signal peptide" evidence="2">
    <location>
        <begin position="1"/>
        <end position="37"/>
    </location>
</feature>
<evidence type="ECO:0000256" key="2">
    <source>
        <dbReference type="SAM" id="SignalP"/>
    </source>
</evidence>
<accession>A0A6C1KM83</accession>
<keyword evidence="2" id="KW-0732">Signal</keyword>